<gene>
    <name evidence="2" type="ORF">EDB92DRAFT_1804703</name>
</gene>
<dbReference type="AlphaFoldDB" id="A0AAD4L929"/>
<feature type="non-terminal residue" evidence="2">
    <location>
        <position position="140"/>
    </location>
</feature>
<name>A0AAD4L929_9AGAM</name>
<keyword evidence="1" id="KW-1133">Transmembrane helix</keyword>
<keyword evidence="1" id="KW-0812">Transmembrane</keyword>
<proteinExistence type="predicted"/>
<comment type="caution">
    <text evidence="2">The sequence shown here is derived from an EMBL/GenBank/DDBJ whole genome shotgun (WGS) entry which is preliminary data.</text>
</comment>
<accession>A0AAD4L929</accession>
<keyword evidence="1" id="KW-0472">Membrane</keyword>
<evidence type="ECO:0000313" key="3">
    <source>
        <dbReference type="Proteomes" id="UP001201163"/>
    </source>
</evidence>
<dbReference type="EMBL" id="JAKELL010000102">
    <property type="protein sequence ID" value="KAH8982260.1"/>
    <property type="molecule type" value="Genomic_DNA"/>
</dbReference>
<evidence type="ECO:0000256" key="1">
    <source>
        <dbReference type="SAM" id="Phobius"/>
    </source>
</evidence>
<sequence length="140" mass="16119">YRKWCEENKFDSMLPDDTKQRRQAAIDKSVKTLQSAFTNHFKPENAAEKLIAYSEKVFTCAAIEWLVDADLPLQVFNRPSFKRMINLAARANHGVKLPSPGQTRGRVIKMFKQQMFLLKEQLNASSVFLFPSFLALILTH</sequence>
<keyword evidence="3" id="KW-1185">Reference proteome</keyword>
<reference evidence="2" key="1">
    <citation type="submission" date="2022-01" db="EMBL/GenBank/DDBJ databases">
        <title>Comparative genomics reveals a dynamic genome evolution in the ectomycorrhizal milk-cap (Lactarius) mushrooms.</title>
        <authorList>
            <consortium name="DOE Joint Genome Institute"/>
            <person name="Lebreton A."/>
            <person name="Tang N."/>
            <person name="Kuo A."/>
            <person name="LaButti K."/>
            <person name="Drula E."/>
            <person name="Barry K."/>
            <person name="Clum A."/>
            <person name="Lipzen A."/>
            <person name="Mousain D."/>
            <person name="Ng V."/>
            <person name="Wang R."/>
            <person name="Wang X."/>
            <person name="Dai Y."/>
            <person name="Henrissat B."/>
            <person name="Grigoriev I.V."/>
            <person name="Guerin-Laguette A."/>
            <person name="Yu F."/>
            <person name="Martin F.M."/>
        </authorList>
    </citation>
    <scope>NUCLEOTIDE SEQUENCE</scope>
    <source>
        <strain evidence="2">QP</strain>
    </source>
</reference>
<organism evidence="2 3">
    <name type="scientific">Lactarius akahatsu</name>
    <dbReference type="NCBI Taxonomy" id="416441"/>
    <lineage>
        <taxon>Eukaryota</taxon>
        <taxon>Fungi</taxon>
        <taxon>Dikarya</taxon>
        <taxon>Basidiomycota</taxon>
        <taxon>Agaricomycotina</taxon>
        <taxon>Agaricomycetes</taxon>
        <taxon>Russulales</taxon>
        <taxon>Russulaceae</taxon>
        <taxon>Lactarius</taxon>
    </lineage>
</organism>
<feature type="transmembrane region" description="Helical" evidence="1">
    <location>
        <begin position="122"/>
        <end position="139"/>
    </location>
</feature>
<dbReference type="Proteomes" id="UP001201163">
    <property type="component" value="Unassembled WGS sequence"/>
</dbReference>
<protein>
    <submittedName>
        <fullName evidence="2">Uncharacterized protein</fullName>
    </submittedName>
</protein>
<evidence type="ECO:0000313" key="2">
    <source>
        <dbReference type="EMBL" id="KAH8982260.1"/>
    </source>
</evidence>